<keyword evidence="3" id="KW-0540">Nuclease</keyword>
<feature type="region of interest" description="Disordered" evidence="7">
    <location>
        <begin position="1715"/>
        <end position="1740"/>
    </location>
</feature>
<feature type="region of interest" description="Disordered" evidence="7">
    <location>
        <begin position="53"/>
        <end position="97"/>
    </location>
</feature>
<dbReference type="SUPFAM" id="SSF56672">
    <property type="entry name" value="DNA/RNA polymerases"/>
    <property type="match status" value="1"/>
</dbReference>
<dbReference type="PROSITE" id="PS00018">
    <property type="entry name" value="EF_HAND_1"/>
    <property type="match status" value="1"/>
</dbReference>
<dbReference type="GO" id="GO:0004519">
    <property type="term" value="F:endonuclease activity"/>
    <property type="evidence" value="ECO:0007669"/>
    <property type="project" value="UniProtKB-KW"/>
</dbReference>
<dbReference type="EMBL" id="BFEA01000312">
    <property type="protein sequence ID" value="GBG79131.1"/>
    <property type="molecule type" value="Genomic_DNA"/>
</dbReference>
<feature type="region of interest" description="Disordered" evidence="7">
    <location>
        <begin position="2132"/>
        <end position="2184"/>
    </location>
</feature>
<dbReference type="PANTHER" id="PTHR37984">
    <property type="entry name" value="PROTEIN CBG26694"/>
    <property type="match status" value="1"/>
</dbReference>
<name>A0A388L9Z3_CHABU</name>
<evidence type="ECO:0000259" key="8">
    <source>
        <dbReference type="PROSITE" id="PS50878"/>
    </source>
</evidence>
<dbReference type="Gene3D" id="3.10.10.10">
    <property type="entry name" value="HIV Type 1 Reverse Transcriptase, subunit A, domain 1"/>
    <property type="match status" value="1"/>
</dbReference>
<dbReference type="GO" id="GO:0003676">
    <property type="term" value="F:nucleic acid binding"/>
    <property type="evidence" value="ECO:0007669"/>
    <property type="project" value="InterPro"/>
</dbReference>
<dbReference type="CDD" id="cd01647">
    <property type="entry name" value="RT_LTR"/>
    <property type="match status" value="1"/>
</dbReference>
<keyword evidence="11" id="KW-1185">Reference proteome</keyword>
<dbReference type="InterPro" id="IPR012337">
    <property type="entry name" value="RNaseH-like_sf"/>
</dbReference>
<dbReference type="PANTHER" id="PTHR37984:SF5">
    <property type="entry name" value="PROTEIN NYNRIN-LIKE"/>
    <property type="match status" value="1"/>
</dbReference>
<dbReference type="InterPro" id="IPR021109">
    <property type="entry name" value="Peptidase_aspartic_dom_sf"/>
</dbReference>
<evidence type="ECO:0000256" key="3">
    <source>
        <dbReference type="ARBA" id="ARBA00022722"/>
    </source>
</evidence>
<dbReference type="InterPro" id="IPR050951">
    <property type="entry name" value="Retrovirus_Pol_polyprotein"/>
</dbReference>
<evidence type="ECO:0000259" key="9">
    <source>
        <dbReference type="PROSITE" id="PS50994"/>
    </source>
</evidence>
<dbReference type="InterPro" id="IPR036397">
    <property type="entry name" value="RNaseH_sf"/>
</dbReference>
<comment type="caution">
    <text evidence="10">The sequence shown here is derived from an EMBL/GenBank/DDBJ whole genome shotgun (WGS) entry which is preliminary data.</text>
</comment>
<dbReference type="GO" id="GO:0016779">
    <property type="term" value="F:nucleotidyltransferase activity"/>
    <property type="evidence" value="ECO:0007669"/>
    <property type="project" value="UniProtKB-KW"/>
</dbReference>
<dbReference type="GO" id="GO:0015074">
    <property type="term" value="P:DNA integration"/>
    <property type="evidence" value="ECO:0007669"/>
    <property type="project" value="InterPro"/>
</dbReference>
<dbReference type="OrthoDB" id="10250354at2759"/>
<feature type="region of interest" description="Disordered" evidence="7">
    <location>
        <begin position="1067"/>
        <end position="1094"/>
    </location>
</feature>
<evidence type="ECO:0008006" key="12">
    <source>
        <dbReference type="Google" id="ProtNLM"/>
    </source>
</evidence>
<keyword evidence="4" id="KW-0378">Hydrolase</keyword>
<evidence type="ECO:0000313" key="10">
    <source>
        <dbReference type="EMBL" id="GBG79131.1"/>
    </source>
</evidence>
<evidence type="ECO:0000256" key="2">
    <source>
        <dbReference type="ARBA" id="ARBA00022695"/>
    </source>
</evidence>
<evidence type="ECO:0000256" key="7">
    <source>
        <dbReference type="SAM" id="MobiDB-lite"/>
    </source>
</evidence>
<feature type="compositionally biased region" description="Polar residues" evidence="7">
    <location>
        <begin position="938"/>
        <end position="950"/>
    </location>
</feature>
<feature type="coiled-coil region" evidence="6">
    <location>
        <begin position="1817"/>
        <end position="1844"/>
    </location>
</feature>
<evidence type="ECO:0000256" key="6">
    <source>
        <dbReference type="SAM" id="Coils"/>
    </source>
</evidence>
<feature type="compositionally biased region" description="Polar residues" evidence="7">
    <location>
        <begin position="1731"/>
        <end position="1740"/>
    </location>
</feature>
<protein>
    <recommendedName>
        <fullName evidence="12">Reverse transcriptase domain-containing protein</fullName>
    </recommendedName>
</protein>
<dbReference type="InterPro" id="IPR018247">
    <property type="entry name" value="EF_Hand_1_Ca_BS"/>
</dbReference>
<feature type="coiled-coil region" evidence="6">
    <location>
        <begin position="2062"/>
        <end position="2124"/>
    </location>
</feature>
<dbReference type="Gramene" id="GBG79131">
    <property type="protein sequence ID" value="GBG79131"/>
    <property type="gene ID" value="CBR_g28846"/>
</dbReference>
<feature type="domain" description="Integrase catalytic" evidence="9">
    <location>
        <begin position="1722"/>
        <end position="1792"/>
    </location>
</feature>
<evidence type="ECO:0000256" key="4">
    <source>
        <dbReference type="ARBA" id="ARBA00022759"/>
    </source>
</evidence>
<keyword evidence="2" id="KW-0548">Nucleotidyltransferase</keyword>
<keyword evidence="5" id="KW-0511">Multifunctional enzyme</keyword>
<feature type="domain" description="Reverse transcriptase" evidence="8">
    <location>
        <begin position="1363"/>
        <end position="1542"/>
    </location>
</feature>
<sequence length="2184" mass="245273">MVETRSGLVTSPYSKEQQEEMAALVKENMERKEREKQVKLKAIADERAAKMKEVEEEMKKKEKAAEEEAAAEEEKERMRIESREGSSGTKKDTNAEIEKKISKWVANLSLGEDEEAESYVTEDEKAALAAELAAMTDPMERREREDEQKLQWKLRMKREKRRRREEVNKMTAAVAKVQECRAEVLAQPIDKAKRDKVEKQGAHFYDVAVTPEQAKGGIAVRVVSSTASKFKLLYFEQDASGGLSLALQEDSAKCGKLTAAGLYFLNFQVYRLDPLVNAMAVVKDPESALFKRLDGLQPTEMISLQGGNHIFAVYGTSKTKLEQRHCRLDFTQSTLDQILDILTRPGFMPPAQSPLPLSAMSGPFPVQAGSQPSDFLAIALQLDVDLANLADPPDLQPEHRNYTREGGFTIAVLEIAMRNCKLELRHALPVPRQQQCHVSCATSATVPHQQCHLSSATLATVPRQQCHVSSATLATVPRQQQCHDNSATSAVPRQQCPATMTGAALGMPGQLANESIADYKQRFQTQLALIEAEEQRQLAAEAARLQAEAAATAEKQRLQAEADADTQVRRKEAQGLLQWHEAASIERLKFWHFQPSNGDNATPEEQHKEFLSKLVTRLLYACNYQQSELERQNQELQQQYQDLKKQHQELANLRRTVQSHEDATRALNSRVLDLEQAIPGPDAGVSSSAPSNCQLEERVDHVVAMLGDISTFAEPTTISNQLDTLKTEVQQLQLPNKNGNSTQHYKMPTFQIEKFDDYTHQDPVLWWEGFTTQLRILQVAKHAYVGALFLNPKGGCQIWLSHLASTHGVDVADLKDKISWEELTRLWKKRFIVDCAPALAINRLFAMMQGNTATRDWLTEWQKIAATPDLDLPFPHLRSDDYNRSCAALNLALGDREQHATFAEIIDKAREIIKTNRAAAHEKSTWQPTYVEKVRTGPRQQQLAAVQSDNTMEDPAATQASREGDQVAAVQPRSSNKSRSNGKAKSASQAGNGQPAPPWVKFNLTEAEYKYRGREATPPPTPPDSAALLAASYTFGEDANVVSSRYAYEDYAIQLVPPLDQPLHVQQSTACTVSSPSATDSAASPPSTAGDSTSWSRLEELDLLTFADFQWMPLPRSGRLPKSHCNLLKAQLRDYLHTAVPTPLMDAGVEVVDLHAYIAKIDREFKTQRTSWFAHVRRKSQPTQFTLADGHTHKSIDWCIDDVPVYFAPHASEAVSFDILDTKFDMILGMSWLRSEDHPVNFYRRTVHVRDRNGVLVPCTVAPPHPSISCHVVSAASMRASIIRDDIEDMGVCFLHTLPSHDASPTDSSSDPRITELLDAYGDVFEGPHGVVPDRPIRHEIILEDGAVPPRGCVLRAQLDDLLEKGWIRPSSSPYGAPVLFVRKKNKDMRLCIDYHKLNAQTIKNAGPLPRIDDLLERLGGAKFFSKLDLKSGYHQLEIRKEDRYKTAFKTRYGHFEWLVMPFGLTNAPATFQAAMTTEFRHMLDRFVLIYLNDILVYNRSLGEHVEHLRTVLERLRQAKYKANRDKCEFARQELEYLGHYVTPQGIRPLADKIEALRVWPEPNSTTNVRSFMGLAGYYQRFITGYSRIAAPMTRLQSLKVPFVFDDDARRSFQALKTAMLMAPVLSIYDPILPTRVTTDASGYGIGAVLEQHDGDNWHPVEYFNHKVPPINSLDDARKKELLAFVMALKRWRNFLLGRRRFTWVTDNNPLTYYKTQDTESGTKMKPSSARHPQTDGQTEQAHQTAQMMLRKLIRPDQKDWVDRLPNIEFAYNTSAHPAIGVTPFELHHGGRKGGIFADLLLPRPADIDAACSPASVRKYRELLAQALANMQKAQVRMQQQANRHRVPCPIRVGDLVWVSAEEFALEQDVSRKLLPKWFGPWPATSAASDEPDGPSFVINIPPHMTVHPVFHASKLATYTPAKSDDFPGIRSQDPPSMDGHQEVDHVITDRKYGSKPRQYKVTFKACDRDDTRWISGADLKASAPLIYAHYEKQRLAQEASRPAPPTRTVVPPSDRQLRPRRLDIWDSDILTRDYLGLCRRLGDNFFKSATYTIEAVAVPINADGKEKLKEVEAEILKKRDELKAFESEYKEAVTKYAAAQLRYAKEKQALDELLSRREKVYEQFSSSVGLTVGAGNGGTSPREGTGSGPTSPQAEPSGKGHCSGHSTKKKWWSVPTKSTGKGE</sequence>
<proteinExistence type="predicted"/>
<accession>A0A388L9Z3</accession>
<keyword evidence="6" id="KW-0175">Coiled coil</keyword>
<feature type="region of interest" description="Disordered" evidence="7">
    <location>
        <begin position="918"/>
        <end position="999"/>
    </location>
</feature>
<keyword evidence="1" id="KW-0808">Transferase</keyword>
<dbReference type="FunFam" id="3.30.70.270:FF:000020">
    <property type="entry name" value="Transposon Tf2-6 polyprotein-like Protein"/>
    <property type="match status" value="1"/>
</dbReference>
<keyword evidence="4" id="KW-0255">Endonuclease</keyword>
<gene>
    <name evidence="10" type="ORF">CBR_g28846</name>
</gene>
<evidence type="ECO:0000313" key="11">
    <source>
        <dbReference type="Proteomes" id="UP000265515"/>
    </source>
</evidence>
<dbReference type="Gene3D" id="2.40.70.10">
    <property type="entry name" value="Acid Proteases"/>
    <property type="match status" value="1"/>
</dbReference>
<evidence type="ECO:0000256" key="1">
    <source>
        <dbReference type="ARBA" id="ARBA00022679"/>
    </source>
</evidence>
<feature type="coiled-coil region" evidence="6">
    <location>
        <begin position="626"/>
        <end position="670"/>
    </location>
</feature>
<reference evidence="10 11" key="1">
    <citation type="journal article" date="2018" name="Cell">
        <title>The Chara Genome: Secondary Complexity and Implications for Plant Terrestrialization.</title>
        <authorList>
            <person name="Nishiyama T."/>
            <person name="Sakayama H."/>
            <person name="Vries J.D."/>
            <person name="Buschmann H."/>
            <person name="Saint-Marcoux D."/>
            <person name="Ullrich K.K."/>
            <person name="Haas F.B."/>
            <person name="Vanderstraeten L."/>
            <person name="Becker D."/>
            <person name="Lang D."/>
            <person name="Vosolsobe S."/>
            <person name="Rombauts S."/>
            <person name="Wilhelmsson P.K.I."/>
            <person name="Janitza P."/>
            <person name="Kern R."/>
            <person name="Heyl A."/>
            <person name="Rumpler F."/>
            <person name="Villalobos L.I.A.C."/>
            <person name="Clay J.M."/>
            <person name="Skokan R."/>
            <person name="Toyoda A."/>
            <person name="Suzuki Y."/>
            <person name="Kagoshima H."/>
            <person name="Schijlen E."/>
            <person name="Tajeshwar N."/>
            <person name="Catarino B."/>
            <person name="Hetherington A.J."/>
            <person name="Saltykova A."/>
            <person name="Bonnot C."/>
            <person name="Breuninger H."/>
            <person name="Symeonidi A."/>
            <person name="Radhakrishnan G.V."/>
            <person name="Van Nieuwerburgh F."/>
            <person name="Deforce D."/>
            <person name="Chang C."/>
            <person name="Karol K.G."/>
            <person name="Hedrich R."/>
            <person name="Ulvskov P."/>
            <person name="Glockner G."/>
            <person name="Delwiche C.F."/>
            <person name="Petrasek J."/>
            <person name="Van de Peer Y."/>
            <person name="Friml J."/>
            <person name="Beilby M."/>
            <person name="Dolan L."/>
            <person name="Kohara Y."/>
            <person name="Sugano S."/>
            <person name="Fujiyama A."/>
            <person name="Delaux P.-M."/>
            <person name="Quint M."/>
            <person name="TheiBen G."/>
            <person name="Hagemann M."/>
            <person name="Harholt J."/>
            <person name="Dunand C."/>
            <person name="Zachgo S."/>
            <person name="Langdale J."/>
            <person name="Maumus F."/>
            <person name="Straeten D.V.D."/>
            <person name="Gould S.B."/>
            <person name="Rensing S.A."/>
        </authorList>
    </citation>
    <scope>NUCLEOTIDE SEQUENCE [LARGE SCALE GENOMIC DNA]</scope>
    <source>
        <strain evidence="10 11">S276</strain>
    </source>
</reference>
<dbReference type="InterPro" id="IPR001584">
    <property type="entry name" value="Integrase_cat-core"/>
</dbReference>
<dbReference type="Gene3D" id="3.30.420.10">
    <property type="entry name" value="Ribonuclease H-like superfamily/Ribonuclease H"/>
    <property type="match status" value="1"/>
</dbReference>
<evidence type="ECO:0000256" key="5">
    <source>
        <dbReference type="ARBA" id="ARBA00023268"/>
    </source>
</evidence>
<feature type="compositionally biased region" description="Polar residues" evidence="7">
    <location>
        <begin position="972"/>
        <end position="992"/>
    </location>
</feature>
<dbReference type="Gene3D" id="3.30.70.270">
    <property type="match status" value="2"/>
</dbReference>
<dbReference type="Pfam" id="PF17919">
    <property type="entry name" value="RT_RNaseH_2"/>
    <property type="match status" value="1"/>
</dbReference>
<dbReference type="InterPro" id="IPR000477">
    <property type="entry name" value="RT_dom"/>
</dbReference>
<dbReference type="SUPFAM" id="SSF53098">
    <property type="entry name" value="Ribonuclease H-like"/>
    <property type="match status" value="1"/>
</dbReference>
<feature type="compositionally biased region" description="Low complexity" evidence="7">
    <location>
        <begin position="1074"/>
        <end position="1094"/>
    </location>
</feature>
<dbReference type="Pfam" id="PF00078">
    <property type="entry name" value="RVT_1"/>
    <property type="match status" value="1"/>
</dbReference>
<dbReference type="InterPro" id="IPR043502">
    <property type="entry name" value="DNA/RNA_pol_sf"/>
</dbReference>
<dbReference type="PROSITE" id="PS50878">
    <property type="entry name" value="RT_POL"/>
    <property type="match status" value="1"/>
</dbReference>
<dbReference type="InterPro" id="IPR041577">
    <property type="entry name" value="RT_RNaseH_2"/>
</dbReference>
<dbReference type="PROSITE" id="PS50994">
    <property type="entry name" value="INTEGRASE"/>
    <property type="match status" value="1"/>
</dbReference>
<dbReference type="Proteomes" id="UP000265515">
    <property type="component" value="Unassembled WGS sequence"/>
</dbReference>
<organism evidence="10 11">
    <name type="scientific">Chara braunii</name>
    <name type="common">Braun's stonewort</name>
    <dbReference type="NCBI Taxonomy" id="69332"/>
    <lineage>
        <taxon>Eukaryota</taxon>
        <taxon>Viridiplantae</taxon>
        <taxon>Streptophyta</taxon>
        <taxon>Charophyceae</taxon>
        <taxon>Charales</taxon>
        <taxon>Characeae</taxon>
        <taxon>Chara</taxon>
    </lineage>
</organism>
<dbReference type="InterPro" id="IPR043128">
    <property type="entry name" value="Rev_trsase/Diguanyl_cyclase"/>
</dbReference>